<dbReference type="CDD" id="cd01949">
    <property type="entry name" value="GGDEF"/>
    <property type="match status" value="1"/>
</dbReference>
<dbReference type="InterPro" id="IPR029787">
    <property type="entry name" value="Nucleotide_cyclase"/>
</dbReference>
<dbReference type="Proteomes" id="UP000519004">
    <property type="component" value="Unassembled WGS sequence"/>
</dbReference>
<dbReference type="InterPro" id="IPR035919">
    <property type="entry name" value="EAL_sf"/>
</dbReference>
<dbReference type="InterPro" id="IPR029016">
    <property type="entry name" value="GAF-like_dom_sf"/>
</dbReference>
<evidence type="ECO:0000259" key="3">
    <source>
        <dbReference type="PROSITE" id="PS50887"/>
    </source>
</evidence>
<dbReference type="Gene3D" id="3.30.70.270">
    <property type="match status" value="1"/>
</dbReference>
<dbReference type="NCBIfam" id="TIGR00254">
    <property type="entry name" value="GGDEF"/>
    <property type="match status" value="1"/>
</dbReference>
<dbReference type="CDD" id="cd01948">
    <property type="entry name" value="EAL"/>
    <property type="match status" value="1"/>
</dbReference>
<name>A0A7W7XYR7_9GAMM</name>
<dbReference type="Pfam" id="PF00990">
    <property type="entry name" value="GGDEF"/>
    <property type="match status" value="1"/>
</dbReference>
<dbReference type="PANTHER" id="PTHR33121:SF70">
    <property type="entry name" value="SIGNALING PROTEIN YKOW"/>
    <property type="match status" value="1"/>
</dbReference>
<feature type="domain" description="GGDEF" evidence="3">
    <location>
        <begin position="594"/>
        <end position="727"/>
    </location>
</feature>
<proteinExistence type="predicted"/>
<dbReference type="PROSITE" id="PS50883">
    <property type="entry name" value="EAL"/>
    <property type="match status" value="1"/>
</dbReference>
<feature type="coiled-coil region" evidence="1">
    <location>
        <begin position="324"/>
        <end position="362"/>
    </location>
</feature>
<keyword evidence="5" id="KW-1185">Reference proteome</keyword>
<evidence type="ECO:0000259" key="2">
    <source>
        <dbReference type="PROSITE" id="PS50883"/>
    </source>
</evidence>
<sequence>MSRRRIQAKTSRSRDAQRTKASAWRAIAYAEDMAALAEVLREFAAGAPVALCCGRSGGRSGRFGSDAGLPADLRDALAEAIEALDDRPRRSGSGAGFAQARAVPHALGWVAVALGCEGQCSEDRLRHLADAALRRAATLLEREHLHETVHRLEKAELLQSALYAIADMASAPLEMSEMLRGIHRIVSDLMYAENFYIVLYDAARESIRFLYFADSKDNFAPDPETEFAIADLPNSLTVALIRRGQSMMGPSGRVAEELGLASSPQTGPESEDWLGVPMLDDHGVRGAVVVQSYDHGVRYSEEDRTLLTFVARHILTALLRKQGQHELEQRVRDRTRALAAANDELRQEIEERQRAQRLLAAQFRIAELSIGADSMESFYAQVHAVVGELLYAKNFFIALLSEDGTALEFPYSVDERDPPRPRRLLGRGLTEYVLRTGRPLLVDQAAHEALQARGEVITSGAPSDWWLGVPLVQDERTIGVLAVQSYSPGIGFNLHDQELLSFVAFHIAAGLERKQAQDRLKLAYAELEQRVEERTHALAEANRELRAMIAERERAEERLTHQALHDSLTGLPNRVRLLDRLQAAMARYHRDPRRSFAVLFLDLDRFKVVNDSVGHLIGDEMLVQAGRRIAGAVREPDTVARLGGDEFAILLEEIHGEEEACEVAARVIDALAAPMIIGDKELYTSASIGIAMAHPRYSQGEELLRDADVAMYRAKAAGRQRYEIFDEQLRHEALRVLDIESDLRRALATGDFEPHFQSIVRLGDAHRVGLESLLRWRHPCHGILCPEHFLAVAQDSGLIEQIDWLLFERTCRLAPSLLGPGQYVSINVSPRHFRSPRLAGRLLELMAVNGLAPSQVRIEITEGALLDDSSVVRDSLVQLREAGVVVQLDDFGTGYSALSYLHRFPIGSLKIDRSFIAGLDSSSGQGGTAVVRAILALARSLGIEAIAEGIETPAQRETLIGLGCAYGQGYLFDAPWAAGEIGAPDVHLA</sequence>
<dbReference type="GO" id="GO:0071111">
    <property type="term" value="F:cyclic-guanylate-specific phosphodiesterase activity"/>
    <property type="evidence" value="ECO:0007669"/>
    <property type="project" value="InterPro"/>
</dbReference>
<keyword evidence="1" id="KW-0175">Coiled coil</keyword>
<dbReference type="Gene3D" id="3.30.450.40">
    <property type="match status" value="2"/>
</dbReference>
<dbReference type="PANTHER" id="PTHR33121">
    <property type="entry name" value="CYCLIC DI-GMP PHOSPHODIESTERASE PDEF"/>
    <property type="match status" value="1"/>
</dbReference>
<dbReference type="InterPro" id="IPR043128">
    <property type="entry name" value="Rev_trsase/Diguanyl_cyclase"/>
</dbReference>
<dbReference type="RefSeq" id="WP_183947476.1">
    <property type="nucleotide sequence ID" value="NZ_JACHHX010000004.1"/>
</dbReference>
<feature type="domain" description="EAL" evidence="2">
    <location>
        <begin position="736"/>
        <end position="989"/>
    </location>
</feature>
<accession>A0A7W7XYR7</accession>
<dbReference type="Pfam" id="PF13185">
    <property type="entry name" value="GAF_2"/>
    <property type="match status" value="1"/>
</dbReference>
<reference evidence="4 5" key="1">
    <citation type="submission" date="2020-08" db="EMBL/GenBank/DDBJ databases">
        <title>Genomic Encyclopedia of Type Strains, Phase IV (KMG-IV): sequencing the most valuable type-strain genomes for metagenomic binning, comparative biology and taxonomic classification.</title>
        <authorList>
            <person name="Goeker M."/>
        </authorList>
    </citation>
    <scope>NUCLEOTIDE SEQUENCE [LARGE SCALE GENOMIC DNA]</scope>
    <source>
        <strain evidence="4 5">DSM 25897</strain>
    </source>
</reference>
<dbReference type="InterPro" id="IPR000160">
    <property type="entry name" value="GGDEF_dom"/>
</dbReference>
<dbReference type="SUPFAM" id="SSF141868">
    <property type="entry name" value="EAL domain-like"/>
    <property type="match status" value="1"/>
</dbReference>
<dbReference type="InterPro" id="IPR003018">
    <property type="entry name" value="GAF"/>
</dbReference>
<dbReference type="SMART" id="SM00065">
    <property type="entry name" value="GAF"/>
    <property type="match status" value="2"/>
</dbReference>
<dbReference type="EMBL" id="JACHHX010000004">
    <property type="protein sequence ID" value="MBB5014902.1"/>
    <property type="molecule type" value="Genomic_DNA"/>
</dbReference>
<feature type="coiled-coil region" evidence="1">
    <location>
        <begin position="513"/>
        <end position="558"/>
    </location>
</feature>
<dbReference type="InterPro" id="IPR050706">
    <property type="entry name" value="Cyclic-di-GMP_PDE-like"/>
</dbReference>
<organism evidence="4 5">
    <name type="scientific">Rehaibacterium terrae</name>
    <dbReference type="NCBI Taxonomy" id="1341696"/>
    <lineage>
        <taxon>Bacteria</taxon>
        <taxon>Pseudomonadati</taxon>
        <taxon>Pseudomonadota</taxon>
        <taxon>Gammaproteobacteria</taxon>
        <taxon>Lysobacterales</taxon>
        <taxon>Lysobacteraceae</taxon>
        <taxon>Rehaibacterium</taxon>
    </lineage>
</organism>
<dbReference type="SUPFAM" id="SSF55781">
    <property type="entry name" value="GAF domain-like"/>
    <property type="match status" value="2"/>
</dbReference>
<comment type="caution">
    <text evidence="4">The sequence shown here is derived from an EMBL/GenBank/DDBJ whole genome shotgun (WGS) entry which is preliminary data.</text>
</comment>
<dbReference type="Gene3D" id="3.20.20.450">
    <property type="entry name" value="EAL domain"/>
    <property type="match status" value="1"/>
</dbReference>
<dbReference type="AlphaFoldDB" id="A0A7W7XYR7"/>
<evidence type="ECO:0000313" key="5">
    <source>
        <dbReference type="Proteomes" id="UP000519004"/>
    </source>
</evidence>
<evidence type="ECO:0000256" key="1">
    <source>
        <dbReference type="SAM" id="Coils"/>
    </source>
</evidence>
<evidence type="ECO:0000313" key="4">
    <source>
        <dbReference type="EMBL" id="MBB5014902.1"/>
    </source>
</evidence>
<dbReference type="Pfam" id="PF00563">
    <property type="entry name" value="EAL"/>
    <property type="match status" value="1"/>
</dbReference>
<dbReference type="PROSITE" id="PS50887">
    <property type="entry name" value="GGDEF"/>
    <property type="match status" value="1"/>
</dbReference>
<protein>
    <submittedName>
        <fullName evidence="4">Diguanylate cyclase (GGDEF)-like protein</fullName>
    </submittedName>
</protein>
<gene>
    <name evidence="4" type="ORF">HNQ58_000779</name>
</gene>
<dbReference type="SUPFAM" id="SSF55073">
    <property type="entry name" value="Nucleotide cyclase"/>
    <property type="match status" value="1"/>
</dbReference>
<dbReference type="SMART" id="SM00052">
    <property type="entry name" value="EAL"/>
    <property type="match status" value="1"/>
</dbReference>
<dbReference type="InterPro" id="IPR001633">
    <property type="entry name" value="EAL_dom"/>
</dbReference>
<dbReference type="SMART" id="SM00267">
    <property type="entry name" value="GGDEF"/>
    <property type="match status" value="1"/>
</dbReference>